<dbReference type="RefSeq" id="WP_077348046.1">
    <property type="nucleotide sequence ID" value="NZ_CP019607.1"/>
</dbReference>
<evidence type="ECO:0000313" key="3">
    <source>
        <dbReference type="Proteomes" id="UP000188235"/>
    </source>
</evidence>
<dbReference type="EMBL" id="CP019607">
    <property type="protein sequence ID" value="AQP50098.1"/>
    <property type="molecule type" value="Genomic_DNA"/>
</dbReference>
<proteinExistence type="predicted"/>
<accession>A0A1Q2CVG9</accession>
<keyword evidence="1" id="KW-0472">Membrane</keyword>
<dbReference type="STRING" id="399497.BW733_03860"/>
<dbReference type="KEGG" id="tfa:BW733_03860"/>
<gene>
    <name evidence="2" type="ORF">BW733_03860</name>
</gene>
<name>A0A1Q2CVG9_9ACTN</name>
<sequence>MPLQSSTVVRNLMVAVAIASALVLTINGLRLAGVLPDLTVLRLLAPLGSGFGVLALTGVLWSVRAGSGRAAAWIAATGLAAVLATSFLVVVEVVTHYVLARVGDAQRAELLAGPVGGFFAVAGFFFLAGMLSFGAALLAGRAAPLLPVSLLAIGALLIGLRVFLPPILAVVGVIVLGIGIALLAVSVARRVEGRESVAP</sequence>
<feature type="transmembrane region" description="Helical" evidence="1">
    <location>
        <begin position="170"/>
        <end position="188"/>
    </location>
</feature>
<feature type="transmembrane region" description="Helical" evidence="1">
    <location>
        <begin position="70"/>
        <end position="91"/>
    </location>
</feature>
<feature type="transmembrane region" description="Helical" evidence="1">
    <location>
        <begin position="145"/>
        <end position="164"/>
    </location>
</feature>
<feature type="transmembrane region" description="Helical" evidence="1">
    <location>
        <begin position="12"/>
        <end position="31"/>
    </location>
</feature>
<dbReference type="AlphaFoldDB" id="A0A1Q2CVG9"/>
<dbReference type="Proteomes" id="UP000188235">
    <property type="component" value="Chromosome"/>
</dbReference>
<keyword evidence="1" id="KW-0812">Transmembrane</keyword>
<keyword evidence="1" id="KW-1133">Transmembrane helix</keyword>
<evidence type="ECO:0000313" key="2">
    <source>
        <dbReference type="EMBL" id="AQP50098.1"/>
    </source>
</evidence>
<feature type="transmembrane region" description="Helical" evidence="1">
    <location>
        <begin position="43"/>
        <end position="63"/>
    </location>
</feature>
<reference evidence="2 3" key="1">
    <citation type="journal article" date="2008" name="Int. J. Syst. Evol. Microbiol.">
        <title>Tessaracoccus flavescens sp. nov., isolated from marine sediment.</title>
        <authorList>
            <person name="Lee D.W."/>
            <person name="Lee S.D."/>
        </authorList>
    </citation>
    <scope>NUCLEOTIDE SEQUENCE [LARGE SCALE GENOMIC DNA]</scope>
    <source>
        <strain evidence="2 3">SST-39T</strain>
    </source>
</reference>
<keyword evidence="3" id="KW-1185">Reference proteome</keyword>
<evidence type="ECO:0000256" key="1">
    <source>
        <dbReference type="SAM" id="Phobius"/>
    </source>
</evidence>
<feature type="transmembrane region" description="Helical" evidence="1">
    <location>
        <begin position="111"/>
        <end position="138"/>
    </location>
</feature>
<protein>
    <submittedName>
        <fullName evidence="2">Uncharacterized protein</fullName>
    </submittedName>
</protein>
<organism evidence="2 3">
    <name type="scientific">Tessaracoccus flavescens</name>
    <dbReference type="NCBI Taxonomy" id="399497"/>
    <lineage>
        <taxon>Bacteria</taxon>
        <taxon>Bacillati</taxon>
        <taxon>Actinomycetota</taxon>
        <taxon>Actinomycetes</taxon>
        <taxon>Propionibacteriales</taxon>
        <taxon>Propionibacteriaceae</taxon>
        <taxon>Tessaracoccus</taxon>
    </lineage>
</organism>